<keyword evidence="3 13" id="KW-0812">Transmembrane</keyword>
<evidence type="ECO:0000259" key="15">
    <source>
        <dbReference type="PROSITE" id="PS50041"/>
    </source>
</evidence>
<protein>
    <submittedName>
        <fullName evidence="20">Polycystin 1 like 2/pseudo</fullName>
    </submittedName>
</protein>
<dbReference type="FunFam" id="3.10.100.10:FF:000073">
    <property type="entry name" value="Polycystic kidney disease protein 1-like 2"/>
    <property type="match status" value="1"/>
</dbReference>
<dbReference type="SUPFAM" id="SSF56436">
    <property type="entry name" value="C-type lectin-like"/>
    <property type="match status" value="1"/>
</dbReference>
<dbReference type="Pfam" id="PF02140">
    <property type="entry name" value="SUEL_Lectin"/>
    <property type="match status" value="1"/>
</dbReference>
<dbReference type="InterPro" id="IPR036392">
    <property type="entry name" value="PLAT/LH2_dom_sf"/>
</dbReference>
<keyword evidence="8" id="KW-1015">Disulfide bond</keyword>
<feature type="domain" description="REJ" evidence="19">
    <location>
        <begin position="563"/>
        <end position="861"/>
    </location>
</feature>
<dbReference type="SMART" id="SM00303">
    <property type="entry name" value="GPS"/>
    <property type="match status" value="1"/>
</dbReference>
<dbReference type="SMART" id="SM00034">
    <property type="entry name" value="CLECT"/>
    <property type="match status" value="1"/>
</dbReference>
<name>A0A8B9C060_9AVES</name>
<dbReference type="GO" id="GO:0050982">
    <property type="term" value="P:detection of mechanical stimulus"/>
    <property type="evidence" value="ECO:0007669"/>
    <property type="project" value="TreeGrafter"/>
</dbReference>
<dbReference type="CDD" id="cd01752">
    <property type="entry name" value="PLAT_polycystin"/>
    <property type="match status" value="1"/>
</dbReference>
<evidence type="ECO:0000313" key="21">
    <source>
        <dbReference type="Proteomes" id="UP000694426"/>
    </source>
</evidence>
<dbReference type="InterPro" id="IPR001024">
    <property type="entry name" value="PLAT/LH2_dom"/>
</dbReference>
<feature type="domain" description="C-type lectin" evidence="15">
    <location>
        <begin position="35"/>
        <end position="154"/>
    </location>
</feature>
<keyword evidence="7 13" id="KW-0472">Membrane</keyword>
<evidence type="ECO:0000259" key="17">
    <source>
        <dbReference type="PROSITE" id="PS50221"/>
    </source>
</evidence>
<dbReference type="Pfam" id="PF02010">
    <property type="entry name" value="REJ"/>
    <property type="match status" value="1"/>
</dbReference>
<keyword evidence="9" id="KW-0325">Glycoprotein</keyword>
<dbReference type="GO" id="GO:0016020">
    <property type="term" value="C:membrane"/>
    <property type="evidence" value="ECO:0007669"/>
    <property type="project" value="UniProtKB-SubCell"/>
</dbReference>
<dbReference type="GO" id="GO:0030246">
    <property type="term" value="F:carbohydrate binding"/>
    <property type="evidence" value="ECO:0007669"/>
    <property type="project" value="UniProtKB-KW"/>
</dbReference>
<feature type="transmembrane region" description="Helical" evidence="13">
    <location>
        <begin position="1991"/>
        <end position="2011"/>
    </location>
</feature>
<evidence type="ECO:0000256" key="5">
    <source>
        <dbReference type="ARBA" id="ARBA00022734"/>
    </source>
</evidence>
<keyword evidence="6 13" id="KW-1133">Transmembrane helix</keyword>
<evidence type="ECO:0000259" key="19">
    <source>
        <dbReference type="PROSITE" id="PS51111"/>
    </source>
</evidence>
<gene>
    <name evidence="20" type="primary">PKD1L2</name>
</gene>
<feature type="transmembrane region" description="Helical" evidence="13">
    <location>
        <begin position="2120"/>
        <end position="2142"/>
    </location>
</feature>
<dbReference type="Gene3D" id="3.10.100.10">
    <property type="entry name" value="Mannose-Binding Protein A, subunit A"/>
    <property type="match status" value="1"/>
</dbReference>
<dbReference type="SMART" id="SM00308">
    <property type="entry name" value="LH2"/>
    <property type="match status" value="1"/>
</dbReference>
<feature type="transmembrane region" description="Helical" evidence="13">
    <location>
        <begin position="2080"/>
        <end position="2100"/>
    </location>
</feature>
<dbReference type="Pfam" id="PF01825">
    <property type="entry name" value="GPS"/>
    <property type="match status" value="1"/>
</dbReference>
<reference evidence="20" key="2">
    <citation type="submission" date="2025-09" db="UniProtKB">
        <authorList>
            <consortium name="Ensembl"/>
        </authorList>
    </citation>
    <scope>IDENTIFICATION</scope>
</reference>
<dbReference type="PROSITE" id="PS50041">
    <property type="entry name" value="C_TYPE_LECTIN_2"/>
    <property type="match status" value="1"/>
</dbReference>
<dbReference type="InterPro" id="IPR014010">
    <property type="entry name" value="REJ_dom"/>
</dbReference>
<keyword evidence="5" id="KW-0430">Lectin</keyword>
<feature type="domain" description="GAIN-B" evidence="17">
    <location>
        <begin position="1035"/>
        <end position="1195"/>
    </location>
</feature>
<dbReference type="Gene3D" id="2.60.60.20">
    <property type="entry name" value="PLAT/LH2 domain"/>
    <property type="match status" value="1"/>
</dbReference>
<comment type="caution">
    <text evidence="11">Lacks conserved residue(s) required for the propagation of feature annotation.</text>
</comment>
<feature type="region of interest" description="Disordered" evidence="12">
    <location>
        <begin position="1485"/>
        <end position="1512"/>
    </location>
</feature>
<evidence type="ECO:0000256" key="1">
    <source>
        <dbReference type="ARBA" id="ARBA00004141"/>
    </source>
</evidence>
<comment type="subcellular location">
    <subcellularLocation>
        <location evidence="1">Membrane</location>
        <topology evidence="1">Multi-pass membrane protein</topology>
    </subcellularLocation>
</comment>
<evidence type="ECO:0000256" key="6">
    <source>
        <dbReference type="ARBA" id="ARBA00022989"/>
    </source>
</evidence>
<feature type="chain" id="PRO_5034342096" evidence="14">
    <location>
        <begin position="17"/>
        <end position="2269"/>
    </location>
</feature>
<dbReference type="CDD" id="cd00037">
    <property type="entry name" value="CLECT"/>
    <property type="match status" value="1"/>
</dbReference>
<feature type="disulfide bond" evidence="10">
    <location>
        <begin position="1842"/>
        <end position="1855"/>
    </location>
</feature>
<evidence type="ECO:0000256" key="8">
    <source>
        <dbReference type="ARBA" id="ARBA00023157"/>
    </source>
</evidence>
<sequence>MWLGITVLIFLAVCLAVEETTVEEGIPCSKYQLAFNHSCYEFVRLQRSFRSAQRWCERGGGHLVFIENEKTQEFLQKHIAEDQEWWIGLISNSLLNETTDGSMIWLDTSNISYSNWYKDQPSSFSSTCGYILKNAKYQWSVTENCSQEFDFICEFESGQSIACDNYNATVQCGSGEVIQIEETFYGRKTPHYCVLETPLQYDTDEDCSWISVKDEVAAQCHGLQACQVAADGAFFGDPCPASGSYLSVQYHCKEGLQLVVTDTCFIFENITVSLNWLLSPYSGNLSCIISTGDGHMVDPYYPLTLASNVTYRYSSPGEFTVFVECTTSEWHVTAQRRVTVQDKMDELSLTGCYSQYESGNSSHCRTLYGEVLWIQVELNGGNGVTYTVLADNVTLAESSAKEGILPHNLTLDSAAQELLGPGMHRLEIRASSNTTASVISGSIAVHLIEPVSGLQAVLASHTLHLGENLEINVSVPHGAPDKLKFEVVGSNETHSHEEDSPAGEPRTYLIPMHSEGTFLVKVVAMNAFSNMSLDIGFINVLANTSHKEGNCIYLTDYKRKNKIYIKPSRHVDPFTTVTLGWPDNSANSSFLWSCGSCWPEWNECVQHQIILTNQREVQIPPSCLPPPKSAVTVKVTVQNHGNEEKQDEQCLYVTAKQELQLEIRCEANCKPVNASEEVVLSVSESKDSQAIYYNWYLDNTFQNKVRSAPLPPACSLTGFRQNSLNLLQSNASMLIMNSSFLQTHGEAFQIKVTAVTQRGYGEDTYLLSTVPPPQVPSCAVSPREGSVLTTFTVSCSTPCSVDSCNPISPISDSLLHCGPDPELFPVYLPLGEEENNFILHVTITISNNFGDTVQTNASVKVRNTNALFKNYYSKRGTATNSPMGLLTLQYSVKASMARVTSVTCSTKTLKLLPLFPLQVEASKTLKDVSASLLTVNTKDSRDDQKLKDAANYLFNAVSNVLQASIQTRAVNTSVPEMVSFAVNPFFSSDTSFDISGTVGGLSLTGLDGLIIPVSNLKENIEIMLPRHSATQENRILLNLGNFSTFQVNVTSENTSTVIYLECEQDVPLILYLGYGYRPNETNYDLKNHLFCNKTTGGETNTWVLSPAELIFGEGTYYFTVLQDMGLDSTAHDRLTIAVTCFASRCVFWDEQQGNWNSHGCQVGPKTSPRNTQCLCNHLTFFGSSFFVIPNAIDVSKTAQLFGTFVDNPVVVTTVGCIFLIYVLVVVWARRKDIQDDAKVKITVLEDNDPFAQYRYLVTVFTGHRRGAATTSQVTLTLYGLEGESEPHHLTDPDTPVFERGGVDVFLLCTLFPLGELQSIRLWHDNSGDNPSWYVNRVVVQDLAWDQKWYFLCNSWLAIDIGECVLDKVFPVATEQDMKQFSNLFFMKTSKGFQDGHIWYSVFSRSPRSSFTRAQRVSCCFSLLLCTMLTSIMFWGVPKDPAEQKMDLGKIEFTWQEVMIGFESSLLMFPINLLIVQIFRNVRSRPATQGREKKPGKNGRVSPSLPPTPQVTQAVSLTPEADIRRIANSLFKALKTPSLTSVSDLGKSTNINTLLALVEDIICHQNRAGQEFYDESKKKDDPIIVTLGATDIPGKQHRKGMCERLKYNDYIRCLYMQLQHVELELELLGPHKFQMPQSYTQAVRQVQHMKNLLENQICPSASVSESSSSKGLPWWFVFIAWFLVAATSGISGFFTMLYGLHYGKENSIKWLISMAISFFESLFITQPLKQDTDKSKMKISCMKEQKAFALIREILAYVGFLWMLLLVVYGQRDPNSYYLNKHIESSFTDGFNDVYSYRDFFTWAKTTLLKNLYGSYTGFITDGNSKLVGSARIRQVRVKGDTCPVSPRLQRVVRECHAPYSLQTEDTSDYGEHWNTSVFANSSDVSSAWQYQSQSELRGQPVWGKLAVYRGGGYVIHLGTDPNNASRILQYLFNNVWLDTFTRAVFVEFTVYNANVNLFCIISLMFETNALGAFFTSAELQSVRLYPYTNSLHIFVVAAEVIYFLFIVYYMVVQGKLMKTLKWRYFHSKWNLLEIAIILISWSALTVFVKRTILGTRDISYYQEHKEDCVSFNETARADAVLGYLIAFLVLLSTVKLWHLLRLNPKLNMITSTLRRAWGDISGFITVIAIMFLAYSIATNLIFGWKLYSYKTLFDSAETMVSLQLGIFNYEEILDYNPILGSFLIGSCIIFMTFVVLNLFISVILVAFSEEQKHYQASEEEEIVDLMVMKLFSFFGIKCKKEEKPASNDQLNLATSSLALSGELRVGGWW</sequence>
<dbReference type="GO" id="GO:0005509">
    <property type="term" value="F:calcium ion binding"/>
    <property type="evidence" value="ECO:0007669"/>
    <property type="project" value="InterPro"/>
</dbReference>
<dbReference type="Gene3D" id="2.60.220.50">
    <property type="match status" value="1"/>
</dbReference>
<dbReference type="InterPro" id="IPR043159">
    <property type="entry name" value="Lectin_gal-bd_sf"/>
</dbReference>
<dbReference type="Proteomes" id="UP000694426">
    <property type="component" value="Unplaced"/>
</dbReference>
<evidence type="ECO:0000256" key="11">
    <source>
        <dbReference type="PROSITE-ProRule" id="PRU00152"/>
    </source>
</evidence>
<evidence type="ECO:0000256" key="14">
    <source>
        <dbReference type="SAM" id="SignalP"/>
    </source>
</evidence>
<evidence type="ECO:0000313" key="20">
    <source>
        <dbReference type="Ensembl" id="ENSABRP00000012402.1"/>
    </source>
</evidence>
<feature type="signal peptide" evidence="14">
    <location>
        <begin position="1"/>
        <end position="16"/>
    </location>
</feature>
<evidence type="ECO:0000256" key="12">
    <source>
        <dbReference type="SAM" id="MobiDB-lite"/>
    </source>
</evidence>
<dbReference type="InterPro" id="IPR000922">
    <property type="entry name" value="Lectin_gal-bd_dom"/>
</dbReference>
<dbReference type="FunFam" id="1.10.287.70:FF:000086">
    <property type="entry name" value="Polycystic kidney disease 2"/>
    <property type="match status" value="1"/>
</dbReference>
<dbReference type="Pfam" id="PF01477">
    <property type="entry name" value="PLAT"/>
    <property type="match status" value="1"/>
</dbReference>
<dbReference type="Ensembl" id="ENSABRT00000017767.1">
    <property type="protein sequence ID" value="ENSABRP00000012402.1"/>
    <property type="gene ID" value="ENSABRG00000011097.1"/>
</dbReference>
<dbReference type="InterPro" id="IPR016186">
    <property type="entry name" value="C-type_lectin-like/link_sf"/>
</dbReference>
<dbReference type="PANTHER" id="PTHR10877">
    <property type="entry name" value="POLYCYSTIN FAMILY MEMBER"/>
    <property type="match status" value="1"/>
</dbReference>
<dbReference type="PRINTS" id="PR01433">
    <property type="entry name" value="POLYCYSTIN2"/>
</dbReference>
<dbReference type="FunFam" id="2.60.60.20:FF:000008">
    <property type="entry name" value="Polycystic kidney disease 1-like 2, isoform CRA_a"/>
    <property type="match status" value="1"/>
</dbReference>
<dbReference type="InterPro" id="IPR057244">
    <property type="entry name" value="GAIN_B"/>
</dbReference>
<dbReference type="Gene3D" id="1.10.287.70">
    <property type="match status" value="1"/>
</dbReference>
<feature type="transmembrane region" description="Helical" evidence="13">
    <location>
        <begin position="1457"/>
        <end position="1478"/>
    </location>
</feature>
<dbReference type="GO" id="GO:0005262">
    <property type="term" value="F:calcium channel activity"/>
    <property type="evidence" value="ECO:0007669"/>
    <property type="project" value="TreeGrafter"/>
</dbReference>
<feature type="domain" description="PLAT" evidence="16">
    <location>
        <begin position="1253"/>
        <end position="1370"/>
    </location>
</feature>
<reference evidence="20" key="1">
    <citation type="submission" date="2025-08" db="UniProtKB">
        <authorList>
            <consortium name="Ensembl"/>
        </authorList>
    </citation>
    <scope>IDENTIFICATION</scope>
</reference>
<feature type="transmembrane region" description="Helical" evidence="13">
    <location>
        <begin position="1673"/>
        <end position="1697"/>
    </location>
</feature>
<feature type="transmembrane region" description="Helical" evidence="13">
    <location>
        <begin position="1748"/>
        <end position="1769"/>
    </location>
</feature>
<dbReference type="PROSITE" id="PS51111">
    <property type="entry name" value="REJ"/>
    <property type="match status" value="1"/>
</dbReference>
<dbReference type="PROSITE" id="PS50228">
    <property type="entry name" value="SUEL_LECTIN"/>
    <property type="match status" value="1"/>
</dbReference>
<dbReference type="InterPro" id="IPR013122">
    <property type="entry name" value="PKD1_2_channel"/>
</dbReference>
<dbReference type="InterPro" id="IPR016187">
    <property type="entry name" value="CTDL_fold"/>
</dbReference>
<dbReference type="SUPFAM" id="SSF49723">
    <property type="entry name" value="Lipase/lipooxygenase domain (PLAT/LH2 domain)"/>
    <property type="match status" value="1"/>
</dbReference>
<dbReference type="PANTHER" id="PTHR10877:SF134">
    <property type="entry name" value="POLYCYSTIN-1-LIKE PROTEIN 2"/>
    <property type="match status" value="1"/>
</dbReference>
<evidence type="ECO:0000256" key="7">
    <source>
        <dbReference type="ARBA" id="ARBA00023136"/>
    </source>
</evidence>
<organism evidence="20 21">
    <name type="scientific">Anser brachyrhynchus</name>
    <name type="common">Pink-footed goose</name>
    <dbReference type="NCBI Taxonomy" id="132585"/>
    <lineage>
        <taxon>Eukaryota</taxon>
        <taxon>Metazoa</taxon>
        <taxon>Chordata</taxon>
        <taxon>Craniata</taxon>
        <taxon>Vertebrata</taxon>
        <taxon>Euteleostomi</taxon>
        <taxon>Archelosauria</taxon>
        <taxon>Archosauria</taxon>
        <taxon>Dinosauria</taxon>
        <taxon>Saurischia</taxon>
        <taxon>Theropoda</taxon>
        <taxon>Coelurosauria</taxon>
        <taxon>Aves</taxon>
        <taxon>Neognathae</taxon>
        <taxon>Galloanserae</taxon>
        <taxon>Anseriformes</taxon>
        <taxon>Anatidae</taxon>
        <taxon>Anserinae</taxon>
        <taxon>Anser</taxon>
    </lineage>
</organism>
<evidence type="ECO:0000256" key="3">
    <source>
        <dbReference type="ARBA" id="ARBA00022692"/>
    </source>
</evidence>
<feature type="transmembrane region" description="Helical" evidence="13">
    <location>
        <begin position="2031"/>
        <end position="2048"/>
    </location>
</feature>
<feature type="domain" description="SUEL-type lectin" evidence="18">
    <location>
        <begin position="162"/>
        <end position="253"/>
    </location>
</feature>
<keyword evidence="21" id="KW-1185">Reference proteome</keyword>
<dbReference type="Gene3D" id="2.60.120.740">
    <property type="match status" value="1"/>
</dbReference>
<dbReference type="Pfam" id="PF08016">
    <property type="entry name" value="PKD_channel"/>
    <property type="match status" value="1"/>
</dbReference>
<evidence type="ECO:0000256" key="9">
    <source>
        <dbReference type="ARBA" id="ARBA00023180"/>
    </source>
</evidence>
<dbReference type="PROSITE" id="PS50095">
    <property type="entry name" value="PLAT"/>
    <property type="match status" value="1"/>
</dbReference>
<proteinExistence type="inferred from homology"/>
<comment type="similarity">
    <text evidence="2">Belongs to the polycystin family.</text>
</comment>
<dbReference type="InterPro" id="IPR046338">
    <property type="entry name" value="GAIN_dom_sf"/>
</dbReference>
<evidence type="ECO:0000256" key="2">
    <source>
        <dbReference type="ARBA" id="ARBA00007200"/>
    </source>
</evidence>
<evidence type="ECO:0000259" key="16">
    <source>
        <dbReference type="PROSITE" id="PS50095"/>
    </source>
</evidence>
<accession>A0A8B9C060</accession>
<feature type="transmembrane region" description="Helical" evidence="13">
    <location>
        <begin position="1209"/>
        <end position="1228"/>
    </location>
</feature>
<evidence type="ECO:0000259" key="18">
    <source>
        <dbReference type="PROSITE" id="PS50228"/>
    </source>
</evidence>
<evidence type="ECO:0000256" key="4">
    <source>
        <dbReference type="ARBA" id="ARBA00022729"/>
    </source>
</evidence>
<dbReference type="Pfam" id="PF20519">
    <property type="entry name" value="Polycystin_dom"/>
    <property type="match status" value="1"/>
</dbReference>
<dbReference type="Pfam" id="PF00059">
    <property type="entry name" value="Lectin_C"/>
    <property type="match status" value="1"/>
</dbReference>
<dbReference type="CDD" id="cd22831">
    <property type="entry name" value="Gal_Rha_Lectin_PKD1L2"/>
    <property type="match status" value="1"/>
</dbReference>
<feature type="transmembrane region" description="Helical" evidence="13">
    <location>
        <begin position="1416"/>
        <end position="1437"/>
    </location>
</feature>
<dbReference type="PROSITE" id="PS50221">
    <property type="entry name" value="GAIN_B"/>
    <property type="match status" value="1"/>
</dbReference>
<dbReference type="GeneTree" id="ENSGT00940000161577"/>
<evidence type="ECO:0000256" key="10">
    <source>
        <dbReference type="PIRSR" id="PIRSR603915-2"/>
    </source>
</evidence>
<dbReference type="InterPro" id="IPR046791">
    <property type="entry name" value="Polycystin_dom"/>
</dbReference>
<keyword evidence="4 14" id="KW-0732">Signal</keyword>
<feature type="transmembrane region" description="Helical" evidence="13">
    <location>
        <begin position="2178"/>
        <end position="2207"/>
    </location>
</feature>
<evidence type="ECO:0000256" key="13">
    <source>
        <dbReference type="SAM" id="Phobius"/>
    </source>
</evidence>
<dbReference type="InterPro" id="IPR000203">
    <property type="entry name" value="GPS"/>
</dbReference>
<dbReference type="InterPro" id="IPR002859">
    <property type="entry name" value="PKD/REJ-like"/>
</dbReference>
<dbReference type="InterPro" id="IPR042060">
    <property type="entry name" value="PLAT_polycystin1"/>
</dbReference>
<dbReference type="InterPro" id="IPR001304">
    <property type="entry name" value="C-type_lectin-like"/>
</dbReference>
<dbReference type="InterPro" id="IPR051223">
    <property type="entry name" value="Polycystin"/>
</dbReference>
<dbReference type="InterPro" id="IPR003915">
    <property type="entry name" value="PKD_2"/>
</dbReference>